<feature type="transmembrane region" description="Helical" evidence="2">
    <location>
        <begin position="44"/>
        <end position="60"/>
    </location>
</feature>
<evidence type="ECO:0000256" key="2">
    <source>
        <dbReference type="SAM" id="Phobius"/>
    </source>
</evidence>
<feature type="transmembrane region" description="Helical" evidence="2">
    <location>
        <begin position="174"/>
        <end position="196"/>
    </location>
</feature>
<evidence type="ECO:0000313" key="5">
    <source>
        <dbReference type="Proteomes" id="UP000683925"/>
    </source>
</evidence>
<keyword evidence="2" id="KW-0812">Transmembrane</keyword>
<organism evidence="4 5">
    <name type="scientific">Paramecium octaurelia</name>
    <dbReference type="NCBI Taxonomy" id="43137"/>
    <lineage>
        <taxon>Eukaryota</taxon>
        <taxon>Sar</taxon>
        <taxon>Alveolata</taxon>
        <taxon>Ciliophora</taxon>
        <taxon>Intramacronucleata</taxon>
        <taxon>Oligohymenophorea</taxon>
        <taxon>Peniculida</taxon>
        <taxon>Parameciidae</taxon>
        <taxon>Paramecium</taxon>
    </lineage>
</organism>
<keyword evidence="2" id="KW-0472">Membrane</keyword>
<dbReference type="OrthoDB" id="1711136at2759"/>
<accession>A0A8S1U689</accession>
<dbReference type="EMBL" id="CAJJDP010000039">
    <property type="protein sequence ID" value="CAD8160911.1"/>
    <property type="molecule type" value="Genomic_DNA"/>
</dbReference>
<evidence type="ECO:0000259" key="3">
    <source>
        <dbReference type="PROSITE" id="PS50089"/>
    </source>
</evidence>
<dbReference type="SMART" id="SM00184">
    <property type="entry name" value="RING"/>
    <property type="match status" value="1"/>
</dbReference>
<keyword evidence="5" id="KW-1185">Reference proteome</keyword>
<dbReference type="Proteomes" id="UP000683925">
    <property type="component" value="Unassembled WGS sequence"/>
</dbReference>
<keyword evidence="1" id="KW-0862">Zinc</keyword>
<feature type="transmembrane region" description="Helical" evidence="2">
    <location>
        <begin position="72"/>
        <end position="91"/>
    </location>
</feature>
<dbReference type="PROSITE" id="PS50089">
    <property type="entry name" value="ZF_RING_2"/>
    <property type="match status" value="1"/>
</dbReference>
<keyword evidence="1" id="KW-0479">Metal-binding</keyword>
<feature type="transmembrane region" description="Helical" evidence="2">
    <location>
        <begin position="20"/>
        <end position="38"/>
    </location>
</feature>
<comment type="caution">
    <text evidence="4">The sequence shown here is derived from an EMBL/GenBank/DDBJ whole genome shotgun (WGS) entry which is preliminary data.</text>
</comment>
<feature type="transmembrane region" description="Helical" evidence="2">
    <location>
        <begin position="142"/>
        <end position="162"/>
    </location>
</feature>
<dbReference type="GO" id="GO:0008270">
    <property type="term" value="F:zinc ion binding"/>
    <property type="evidence" value="ECO:0007669"/>
    <property type="project" value="UniProtKB-KW"/>
</dbReference>
<gene>
    <name evidence="4" type="ORF">POCTA_138.1.T0390099</name>
</gene>
<reference evidence="4" key="1">
    <citation type="submission" date="2021-01" db="EMBL/GenBank/DDBJ databases">
        <authorList>
            <consortium name="Genoscope - CEA"/>
            <person name="William W."/>
        </authorList>
    </citation>
    <scope>NUCLEOTIDE SEQUENCE</scope>
</reference>
<name>A0A8S1U689_PAROT</name>
<dbReference type="PANTHER" id="PTHR12109:SF5">
    <property type="entry name" value="RING-TYPE DOMAIN-CONTAINING PROTEIN"/>
    <property type="match status" value="1"/>
</dbReference>
<dbReference type="InterPro" id="IPR001841">
    <property type="entry name" value="Znf_RING"/>
</dbReference>
<evidence type="ECO:0000313" key="4">
    <source>
        <dbReference type="EMBL" id="CAD8160911.1"/>
    </source>
</evidence>
<feature type="transmembrane region" description="Helical" evidence="2">
    <location>
        <begin position="103"/>
        <end position="122"/>
    </location>
</feature>
<dbReference type="AlphaFoldDB" id="A0A8S1U689"/>
<feature type="domain" description="RING-type" evidence="3">
    <location>
        <begin position="416"/>
        <end position="455"/>
    </location>
</feature>
<proteinExistence type="predicted"/>
<dbReference type="InterPro" id="IPR047126">
    <property type="entry name" value="RNF141-like"/>
</dbReference>
<protein>
    <recommendedName>
        <fullName evidence="3">RING-type domain-containing protein</fullName>
    </recommendedName>
</protein>
<dbReference type="OMA" id="YIFEIGY"/>
<dbReference type="Pfam" id="PF13920">
    <property type="entry name" value="zf-C3HC4_3"/>
    <property type="match status" value="1"/>
</dbReference>
<dbReference type="PANTHER" id="PTHR12109">
    <property type="entry name" value="RING FINGER PROTEIN 141-RELATED"/>
    <property type="match status" value="1"/>
</dbReference>
<evidence type="ECO:0000256" key="1">
    <source>
        <dbReference type="PROSITE-ProRule" id="PRU00175"/>
    </source>
</evidence>
<feature type="transmembrane region" description="Helical" evidence="2">
    <location>
        <begin position="217"/>
        <end position="241"/>
    </location>
</feature>
<keyword evidence="2" id="KW-1133">Transmembrane helix</keyword>
<feature type="transmembrane region" description="Helical" evidence="2">
    <location>
        <begin position="247"/>
        <end position="266"/>
    </location>
</feature>
<sequence length="486" mass="55854">MQQAELDYQKMKAKQDLQSIFLLVTLFNGFCFLFNTNICFGWDYKIIIIYACTAQFGFLISKLLSSQGINSYCCFAILESTLLITYLLSFIYNKEVSPININLISYTLLIIQFIILAITIILGRQNIESDGHDQSKQIQDILVSAVKSIGSLQIVFLSLKLSDQINWCWMQTFIIIWFSIGTMILIEISLFVDLLMKCYNNKLENKKQISKSLIIQVYGSMWFNIVFIGFISISLLTFLGLGLLLDYQIPSINLAGLILTILYYIFEIGYYIRNKKDIISYLNSQENQTQEQSQERSNEQAGIKERIKQIHRISISKMPQFMIKLSATYFKRQEQTSIITKPIGSILNKDKKFQSISFSEKKQNKQVKKQSSQIYDEELTKRFDQLLSSPRLKLEVSESIGAELSSRGQPKQIQLCLICYEKESNMINQPCGHGGFCQECSQQLLTKSDLCLLCRKPVTHALIVQGVENRESLMEVVGVFQDVQKQ</sequence>
<keyword evidence="1" id="KW-0863">Zinc-finger</keyword>